<keyword evidence="1" id="KW-1133">Transmembrane helix</keyword>
<name>A0A6M8MEM8_9PSED</name>
<evidence type="ECO:0000313" key="2">
    <source>
        <dbReference type="EMBL" id="QKF49630.1"/>
    </source>
</evidence>
<organism evidence="2 3">
    <name type="scientific">Pseudomonas graminis</name>
    <dbReference type="NCBI Taxonomy" id="158627"/>
    <lineage>
        <taxon>Bacteria</taxon>
        <taxon>Pseudomonadati</taxon>
        <taxon>Pseudomonadota</taxon>
        <taxon>Gammaproteobacteria</taxon>
        <taxon>Pseudomonadales</taxon>
        <taxon>Pseudomonadaceae</taxon>
        <taxon>Pseudomonas</taxon>
    </lineage>
</organism>
<keyword evidence="1" id="KW-0472">Membrane</keyword>
<dbReference type="RefSeq" id="WP_172609560.1">
    <property type="nucleotide sequence ID" value="NZ_CP053746.1"/>
</dbReference>
<dbReference type="InterPro" id="IPR007313">
    <property type="entry name" value="FxsA"/>
</dbReference>
<proteinExistence type="predicted"/>
<dbReference type="NCBIfam" id="NF008528">
    <property type="entry name" value="PRK11463.1-2"/>
    <property type="match status" value="1"/>
</dbReference>
<feature type="transmembrane region" description="Helical" evidence="1">
    <location>
        <begin position="75"/>
        <end position="100"/>
    </location>
</feature>
<evidence type="ECO:0008006" key="4">
    <source>
        <dbReference type="Google" id="ProtNLM"/>
    </source>
</evidence>
<dbReference type="Proteomes" id="UP000501989">
    <property type="component" value="Chromosome"/>
</dbReference>
<keyword evidence="1" id="KW-0812">Transmembrane</keyword>
<reference evidence="3" key="1">
    <citation type="submission" date="2019-12" db="EMBL/GenBank/DDBJ databases">
        <title>Endophytic bacteria associated with Panax ginseng seedlings.</title>
        <authorList>
            <person name="Park J.M."/>
            <person name="Shin R."/>
            <person name="Jo S.H."/>
        </authorList>
    </citation>
    <scope>NUCLEOTIDE SEQUENCE [LARGE SCALE GENOMIC DNA]</scope>
    <source>
        <strain evidence="3">PgKB30</strain>
    </source>
</reference>
<dbReference type="PANTHER" id="PTHR35335:SF1">
    <property type="entry name" value="UPF0716 PROTEIN FXSA"/>
    <property type="match status" value="1"/>
</dbReference>
<gene>
    <name evidence="2" type="ORF">FX982_00550</name>
</gene>
<dbReference type="EMBL" id="CP053746">
    <property type="protein sequence ID" value="QKF49630.1"/>
    <property type="molecule type" value="Genomic_DNA"/>
</dbReference>
<dbReference type="PANTHER" id="PTHR35335">
    <property type="entry name" value="UPF0716 PROTEIN FXSA"/>
    <property type="match status" value="1"/>
</dbReference>
<feature type="transmembrane region" description="Helical" evidence="1">
    <location>
        <begin position="32"/>
        <end position="55"/>
    </location>
</feature>
<evidence type="ECO:0000256" key="1">
    <source>
        <dbReference type="SAM" id="Phobius"/>
    </source>
</evidence>
<dbReference type="Pfam" id="PF04186">
    <property type="entry name" value="FxsA"/>
    <property type="match status" value="1"/>
</dbReference>
<keyword evidence="3" id="KW-1185">Reference proteome</keyword>
<evidence type="ECO:0000313" key="3">
    <source>
        <dbReference type="Proteomes" id="UP000501989"/>
    </source>
</evidence>
<dbReference type="AlphaFoldDB" id="A0A6M8MEM8"/>
<dbReference type="KEGG" id="pgg:FX982_00550"/>
<protein>
    <recommendedName>
        <fullName evidence="4">Membrane protein FxsA</fullName>
    </recommendedName>
</protein>
<sequence>MRVFLLLLLLFPVLELFVLVKVGMSIGFLPTFLLVVAGSMLGVFVVRIAGVATALSARQSLARGELPAQQMLDGLMMTIGGGLLVLPGFISDVLGLLFLMPFTRRLIVGKVRNRAEAQAARQRAFAENMHAANSTGSMHPGAARPEARRPEVIEGEVIEGEFEPLDKK</sequence>
<accession>A0A6M8MEM8</accession>
<dbReference type="GO" id="GO:0016020">
    <property type="term" value="C:membrane"/>
    <property type="evidence" value="ECO:0007669"/>
    <property type="project" value="InterPro"/>
</dbReference>